<dbReference type="Proteomes" id="UP000193710">
    <property type="component" value="Unassembled WGS sequence"/>
</dbReference>
<keyword evidence="4" id="KW-1185">Reference proteome</keyword>
<dbReference type="eggNOG" id="COG1403">
    <property type="taxonomic scope" value="Bacteria"/>
</dbReference>
<reference evidence="2" key="2">
    <citation type="submission" date="2014-04" db="EMBL/GenBank/DDBJ databases">
        <authorList>
            <person name="Xu Y.W."/>
            <person name="Yang Q."/>
        </authorList>
    </citation>
    <scope>NUCLEOTIDE SEQUENCE</scope>
    <source>
        <strain evidence="2">DSM 44626</strain>
    </source>
</reference>
<name>A0A024K5Z2_9MYCO</name>
<dbReference type="EMBL" id="HG964447">
    <property type="protein sequence ID" value="CDO91321.1"/>
    <property type="molecule type" value="Genomic_DNA"/>
</dbReference>
<sequence>MSAREFRDDDAGYQAWLTDHPDGFVINIARSHTATGARVHRARCRTINGTNPRAGSWTGPYVKVCAQHSAELERWAIKELGEPLAVCAICHSGPRNLESTTTGRSRRTGPRREYEGRSVVHGPLPGRAVVEAWADAYIQSGDRRVRQKNLSSEIQARCRQLKPSDGQVLHATFFGAKPDGADVENLLLYNIGSFAIAGCNGIRFEHGAVVPAPPDGGEYPFCYRYALAPRSASFTDWRQGRLLASFDWTDLGAFSGEKKLEQVWLALARGPVKVFEPECTPHTPFGVRVRVRPPRGGRPPVWGAGLVKGIFDGVISVFATHADATVLAEVVARLATMLAADAAEIEAHLLDQRRGVLGAVPRLVKPFGAGGVQWSPGDDWCVAGELLAVEPIGSRWEISGELVELSR</sequence>
<dbReference type="AlphaFoldDB" id="A0A024K5Z2"/>
<evidence type="ECO:0000256" key="1">
    <source>
        <dbReference type="SAM" id="MobiDB-lite"/>
    </source>
</evidence>
<organism evidence="2">
    <name type="scientific">Mycobacterium triplex</name>
    <dbReference type="NCBI Taxonomy" id="47839"/>
    <lineage>
        <taxon>Bacteria</taxon>
        <taxon>Bacillati</taxon>
        <taxon>Actinomycetota</taxon>
        <taxon>Actinomycetes</taxon>
        <taxon>Mycobacteriales</taxon>
        <taxon>Mycobacteriaceae</taxon>
        <taxon>Mycobacterium</taxon>
        <taxon>Mycobacterium simiae complex</taxon>
    </lineage>
</organism>
<protein>
    <submittedName>
        <fullName evidence="2">Uncharacterized protein</fullName>
    </submittedName>
</protein>
<accession>A0A024K5Z2</accession>
<evidence type="ECO:0000313" key="3">
    <source>
        <dbReference type="EMBL" id="ORX07798.1"/>
    </source>
</evidence>
<feature type="region of interest" description="Disordered" evidence="1">
    <location>
        <begin position="97"/>
        <end position="116"/>
    </location>
</feature>
<dbReference type="RefSeq" id="WP_051641686.1">
    <property type="nucleotide sequence ID" value="NZ_HG964447.1"/>
</dbReference>
<evidence type="ECO:0000313" key="2">
    <source>
        <dbReference type="EMBL" id="CDO91321.1"/>
    </source>
</evidence>
<gene>
    <name evidence="3" type="ORF">AWC29_06570</name>
    <name evidence="2" type="ORF">BN973_05728</name>
</gene>
<dbReference type="OrthoDB" id="3692101at2"/>
<reference evidence="3 4" key="3">
    <citation type="submission" date="2016-01" db="EMBL/GenBank/DDBJ databases">
        <title>The new phylogeny of the genus Mycobacterium.</title>
        <authorList>
            <person name="Tarcisio F."/>
            <person name="Conor M."/>
            <person name="Antonella G."/>
            <person name="Elisabetta G."/>
            <person name="Giulia F.S."/>
            <person name="Sara T."/>
            <person name="Anna F."/>
            <person name="Clotilde B."/>
            <person name="Roberto B."/>
            <person name="Veronica D.S."/>
            <person name="Fabio R."/>
            <person name="Monica P."/>
            <person name="Olivier J."/>
            <person name="Enrico T."/>
            <person name="Nicola S."/>
        </authorList>
    </citation>
    <scope>NUCLEOTIDE SEQUENCE [LARGE SCALE GENOMIC DNA]</scope>
    <source>
        <strain evidence="3 4">DSM 44626</strain>
    </source>
</reference>
<evidence type="ECO:0000313" key="4">
    <source>
        <dbReference type="Proteomes" id="UP000193710"/>
    </source>
</evidence>
<proteinExistence type="predicted"/>
<dbReference type="Proteomes" id="UP000028880">
    <property type="component" value="Unassembled WGS sequence"/>
</dbReference>
<dbReference type="EMBL" id="LQPY01000004">
    <property type="protein sequence ID" value="ORX07798.1"/>
    <property type="molecule type" value="Genomic_DNA"/>
</dbReference>
<dbReference type="HOGENOM" id="CLU_846840_0_0_11"/>
<reference evidence="2" key="1">
    <citation type="journal article" date="2014" name="Genome Announc.">
        <title>Draft Genome Sequence of Mycobacterium triplex DSM 44626.</title>
        <authorList>
            <person name="Sassi M."/>
            <person name="Croce O."/>
            <person name="Robert C."/>
            <person name="Raoult D."/>
            <person name="Drancourt M."/>
        </authorList>
    </citation>
    <scope>NUCLEOTIDE SEQUENCE [LARGE SCALE GENOMIC DNA]</scope>
    <source>
        <strain evidence="2">DSM 44626</strain>
    </source>
</reference>